<dbReference type="GO" id="GO:0016788">
    <property type="term" value="F:hydrolase activity, acting on ester bonds"/>
    <property type="evidence" value="ECO:0007669"/>
    <property type="project" value="InterPro"/>
</dbReference>
<keyword evidence="2" id="KW-0694">RNA-binding</keyword>
<dbReference type="GO" id="GO:0003723">
    <property type="term" value="F:RNA binding"/>
    <property type="evidence" value="ECO:0007669"/>
    <property type="project" value="UniProtKB-KW"/>
</dbReference>
<sequence>MRFKVGIEFDESLELPFNYNKILQGFIYRNIMDKDLARFIHDRGFSYEKRKYKMFTFSRLQGKFSIDSKKKKIIYQSPVELVVSSCYEDFFIDLSLSLLRRDVEIAGHKAYVSKMDIIMEEPKSIQKIRMLSPVTAYSTLDDKRTVYFSPYNHDFKRIIKENLIKKYKAFYKDDSKDNVDFDIELVSDKYAKVISSYDGFIIEGWMGDFVLKGDQEVIKLAYDAGIGGKNSQGFGCFKLI</sequence>
<reference evidence="8 9" key="1">
    <citation type="submission" date="2017-09" db="EMBL/GenBank/DDBJ databases">
        <title>Evaluation of Pacific Biosciences Sequencing Technology to Finishing C. thermocellum Genome Sequences.</title>
        <authorList>
            <person name="Brown S."/>
        </authorList>
    </citation>
    <scope>NUCLEOTIDE SEQUENCE [LARGE SCALE GENOMIC DNA]</scope>
    <source>
        <strain evidence="8 9">AD2</strain>
    </source>
</reference>
<dbReference type="Pfam" id="PF21350">
    <property type="entry name" value="Cas6_I-A"/>
    <property type="match status" value="1"/>
</dbReference>
<accession>A0AB36TKC5</accession>
<evidence type="ECO:0000313" key="8">
    <source>
        <dbReference type="EMBL" id="PFH04273.1"/>
    </source>
</evidence>
<evidence type="ECO:0000256" key="5">
    <source>
        <dbReference type="PIRSR" id="PIRSR005054-1"/>
    </source>
</evidence>
<evidence type="ECO:0000256" key="1">
    <source>
        <dbReference type="ARBA" id="ARBA00005937"/>
    </source>
</evidence>
<dbReference type="GO" id="GO:0051607">
    <property type="term" value="P:defense response to virus"/>
    <property type="evidence" value="ECO:0007669"/>
    <property type="project" value="UniProtKB-KW"/>
</dbReference>
<evidence type="ECO:0000256" key="3">
    <source>
        <dbReference type="ARBA" id="ARBA00023118"/>
    </source>
</evidence>
<dbReference type="EMBL" id="PDBW01000001">
    <property type="protein sequence ID" value="PFH04273.1"/>
    <property type="molecule type" value="Genomic_DNA"/>
</dbReference>
<feature type="site" description="Transition state stabilizer" evidence="5">
    <location>
        <position position="53"/>
    </location>
</feature>
<keyword evidence="3" id="KW-0051">Antiviral defense</keyword>
<dbReference type="RefSeq" id="WP_003513453.1">
    <property type="nucleotide sequence ID" value="NZ_CP013828.1"/>
</dbReference>
<comment type="similarity">
    <text evidence="1 4">Belongs to the CRISPR-associated protein Cas6/Cse3/CasE family.</text>
</comment>
<gene>
    <name evidence="8" type="ORF">M972_113102</name>
</gene>
<dbReference type="InterPro" id="IPR049435">
    <property type="entry name" value="Cas_Cas6_C"/>
</dbReference>
<dbReference type="PANTHER" id="PTHR36984">
    <property type="entry name" value="CRISPR-ASSOCIATED ENDORIBONUCLEASE CAS6 1"/>
    <property type="match status" value="1"/>
</dbReference>
<evidence type="ECO:0000256" key="4">
    <source>
        <dbReference type="PIRNR" id="PIRNR005054"/>
    </source>
</evidence>
<evidence type="ECO:0000259" key="7">
    <source>
        <dbReference type="Pfam" id="PF01881"/>
    </source>
</evidence>
<dbReference type="GeneID" id="35805683"/>
<comment type="caution">
    <text evidence="8">The sequence shown here is derived from an EMBL/GenBank/DDBJ whole genome shotgun (WGS) entry which is preliminary data.</text>
</comment>
<feature type="active site" description="Proton donor" evidence="6">
    <location>
        <position position="41"/>
    </location>
</feature>
<evidence type="ECO:0000313" key="9">
    <source>
        <dbReference type="Proteomes" id="UP000223596"/>
    </source>
</evidence>
<dbReference type="Gene3D" id="3.30.70.1890">
    <property type="match status" value="1"/>
</dbReference>
<proteinExistence type="inferred from homology"/>
<feature type="active site" description="Proton acceptor" evidence="6">
    <location>
        <position position="28"/>
    </location>
</feature>
<dbReference type="InterPro" id="IPR010156">
    <property type="entry name" value="CRISPR-assoc_prot_Cas6"/>
</dbReference>
<dbReference type="InterPro" id="IPR045747">
    <property type="entry name" value="CRISPR-assoc_prot_Cas6_N_sf"/>
</dbReference>
<dbReference type="AlphaFoldDB" id="A0AB36TKC5"/>
<dbReference type="PANTHER" id="PTHR36984:SF1">
    <property type="entry name" value="CRISPR-ASSOCIATED ENDORIBONUCLEASE CAS6 1"/>
    <property type="match status" value="1"/>
</dbReference>
<organism evidence="8 9">
    <name type="scientific">Acetivibrio thermocellus AD2</name>
    <dbReference type="NCBI Taxonomy" id="1138384"/>
    <lineage>
        <taxon>Bacteria</taxon>
        <taxon>Bacillati</taxon>
        <taxon>Bacillota</taxon>
        <taxon>Clostridia</taxon>
        <taxon>Eubacteriales</taxon>
        <taxon>Oscillospiraceae</taxon>
        <taxon>Acetivibrio</taxon>
    </lineage>
</organism>
<protein>
    <recommendedName>
        <fullName evidence="4">CRISPR-associated endoribonuclease</fullName>
    </recommendedName>
</protein>
<dbReference type="Gene3D" id="3.30.70.1900">
    <property type="match status" value="1"/>
</dbReference>
<evidence type="ECO:0000256" key="2">
    <source>
        <dbReference type="ARBA" id="ARBA00022884"/>
    </source>
</evidence>
<dbReference type="PIRSF" id="PIRSF005054">
    <property type="entry name" value="PF1131"/>
    <property type="match status" value="1"/>
</dbReference>
<dbReference type="CDD" id="cd21140">
    <property type="entry name" value="Cas6_I-like"/>
    <property type="match status" value="1"/>
</dbReference>
<feature type="domain" description="CRISPR associated protein Cas6 C-terminal" evidence="7">
    <location>
        <begin position="122"/>
        <end position="239"/>
    </location>
</feature>
<dbReference type="Pfam" id="PF01881">
    <property type="entry name" value="Cas_Cas6_C"/>
    <property type="match status" value="1"/>
</dbReference>
<evidence type="ECO:0000256" key="6">
    <source>
        <dbReference type="PIRSR" id="PIRSR005054-50"/>
    </source>
</evidence>
<name>A0AB36TKC5_ACETH</name>
<comment type="function">
    <text evidence="4">CRISPR (clustered regularly interspaced short palindromic repeat), is an adaptive immune system that provides protection against mobile genetic elements (viruses, transposable elements and conjugative plasmids). CRISPR clusters contain sequences complementary to antecedent mobile elements and target invading nucleic acids. CRISPR clusters are transcribed and processed into CRISPR RNA (crRNA).</text>
</comment>
<dbReference type="NCBIfam" id="TIGR01877">
    <property type="entry name" value="cas_cas6"/>
    <property type="match status" value="1"/>
</dbReference>
<dbReference type="Proteomes" id="UP000223596">
    <property type="component" value="Unassembled WGS sequence"/>
</dbReference>